<keyword evidence="3" id="KW-0547">Nucleotide-binding</keyword>
<sequence>MAPVTSGSLSARGISVAFGGRTVLDDVSLDVVPGRIVGLVGPSGSGKSTLAKVMSGRLIPDSGEVVGGGPVRVAMIGQAPRDACDPRWTLRRTIGEPFRIAAGGRIGREASGERAAVDAAAESLFLDADLLERRPSAVSDGQLQRAVIARALVQDPAFLICDEPTSMLDPITSAGVVAVLRERAEAGVGVLFISHDHRLLAAVADEVVELGG</sequence>
<dbReference type="PROSITE" id="PS50893">
    <property type="entry name" value="ABC_TRANSPORTER_2"/>
    <property type="match status" value="1"/>
</dbReference>
<gene>
    <name evidence="6" type="ORF">HF852_10520</name>
</gene>
<evidence type="ECO:0000256" key="2">
    <source>
        <dbReference type="ARBA" id="ARBA00022448"/>
    </source>
</evidence>
<reference evidence="6 7" key="1">
    <citation type="submission" date="2020-04" db="EMBL/GenBank/DDBJ databases">
        <authorList>
            <person name="Hitch T.C.A."/>
            <person name="Wylensek D."/>
            <person name="Clavel T."/>
        </authorList>
    </citation>
    <scope>NUCLEOTIDE SEQUENCE [LARGE SCALE GENOMIC DNA]</scope>
    <source>
        <strain evidence="6 7">BL-383-APC-2I</strain>
    </source>
</reference>
<dbReference type="SUPFAM" id="SSF52540">
    <property type="entry name" value="P-loop containing nucleoside triphosphate hydrolases"/>
    <property type="match status" value="1"/>
</dbReference>
<dbReference type="PANTHER" id="PTHR43776">
    <property type="entry name" value="TRANSPORT ATP-BINDING PROTEIN"/>
    <property type="match status" value="1"/>
</dbReference>
<dbReference type="InterPro" id="IPR003439">
    <property type="entry name" value="ABC_transporter-like_ATP-bd"/>
</dbReference>
<dbReference type="AlphaFoldDB" id="A0A7X9SY82"/>
<dbReference type="GO" id="GO:0005524">
    <property type="term" value="F:ATP binding"/>
    <property type="evidence" value="ECO:0007669"/>
    <property type="project" value="UniProtKB-KW"/>
</dbReference>
<evidence type="ECO:0000313" key="6">
    <source>
        <dbReference type="EMBL" id="NMF10018.1"/>
    </source>
</evidence>
<comment type="caution">
    <text evidence="6">The sequence shown here is derived from an EMBL/GenBank/DDBJ whole genome shotgun (WGS) entry which is preliminary data.</text>
</comment>
<dbReference type="InterPro" id="IPR050319">
    <property type="entry name" value="ABC_transp_ATP-bind"/>
</dbReference>
<dbReference type="EMBL" id="JABAGA010000007">
    <property type="protein sequence ID" value="NMF10018.1"/>
    <property type="molecule type" value="Genomic_DNA"/>
</dbReference>
<protein>
    <submittedName>
        <fullName evidence="6">ATP-binding cassette domain-containing protein</fullName>
    </submittedName>
</protein>
<evidence type="ECO:0000313" key="7">
    <source>
        <dbReference type="Proteomes" id="UP000589552"/>
    </source>
</evidence>
<dbReference type="GO" id="GO:0016887">
    <property type="term" value="F:ATP hydrolysis activity"/>
    <property type="evidence" value="ECO:0007669"/>
    <property type="project" value="InterPro"/>
</dbReference>
<feature type="domain" description="ABC transporter" evidence="5">
    <location>
        <begin position="9"/>
        <end position="210"/>
    </location>
</feature>
<dbReference type="InterPro" id="IPR003593">
    <property type="entry name" value="AAA+_ATPase"/>
</dbReference>
<evidence type="ECO:0000259" key="5">
    <source>
        <dbReference type="PROSITE" id="PS50893"/>
    </source>
</evidence>
<evidence type="ECO:0000256" key="3">
    <source>
        <dbReference type="ARBA" id="ARBA00022741"/>
    </source>
</evidence>
<keyword evidence="4 6" id="KW-0067">ATP-binding</keyword>
<proteinExistence type="inferred from homology"/>
<evidence type="ECO:0000256" key="1">
    <source>
        <dbReference type="ARBA" id="ARBA00005417"/>
    </source>
</evidence>
<evidence type="ECO:0000256" key="4">
    <source>
        <dbReference type="ARBA" id="ARBA00022840"/>
    </source>
</evidence>
<dbReference type="GO" id="GO:0055085">
    <property type="term" value="P:transmembrane transport"/>
    <property type="evidence" value="ECO:0007669"/>
    <property type="project" value="UniProtKB-ARBA"/>
</dbReference>
<organism evidence="6 7">
    <name type="scientific">Corynebacterium xerosis</name>
    <dbReference type="NCBI Taxonomy" id="1725"/>
    <lineage>
        <taxon>Bacteria</taxon>
        <taxon>Bacillati</taxon>
        <taxon>Actinomycetota</taxon>
        <taxon>Actinomycetes</taxon>
        <taxon>Mycobacteriales</taxon>
        <taxon>Corynebacteriaceae</taxon>
        <taxon>Corynebacterium</taxon>
    </lineage>
</organism>
<dbReference type="Proteomes" id="UP000589552">
    <property type="component" value="Unassembled WGS sequence"/>
</dbReference>
<dbReference type="RefSeq" id="WP_168938234.1">
    <property type="nucleotide sequence ID" value="NZ_JABAGA010000007.1"/>
</dbReference>
<dbReference type="Pfam" id="PF00005">
    <property type="entry name" value="ABC_tran"/>
    <property type="match status" value="1"/>
</dbReference>
<dbReference type="Gene3D" id="3.40.50.300">
    <property type="entry name" value="P-loop containing nucleotide triphosphate hydrolases"/>
    <property type="match status" value="1"/>
</dbReference>
<dbReference type="PANTHER" id="PTHR43776:SF7">
    <property type="entry name" value="D,D-DIPEPTIDE TRANSPORT ATP-BINDING PROTEIN DDPF-RELATED"/>
    <property type="match status" value="1"/>
</dbReference>
<name>A0A7X9SY82_9CORY</name>
<comment type="similarity">
    <text evidence="1">Belongs to the ABC transporter superfamily.</text>
</comment>
<dbReference type="SMART" id="SM00382">
    <property type="entry name" value="AAA"/>
    <property type="match status" value="1"/>
</dbReference>
<keyword evidence="2" id="KW-0813">Transport</keyword>
<accession>A0A7X9SY82</accession>
<dbReference type="InterPro" id="IPR027417">
    <property type="entry name" value="P-loop_NTPase"/>
</dbReference>